<comment type="caution">
    <text evidence="2">The sequence shown here is derived from an EMBL/GenBank/DDBJ whole genome shotgun (WGS) entry which is preliminary data.</text>
</comment>
<name>A0AAD6TJI2_9AGAR</name>
<sequence length="253" mass="27195">MSKHHTRAATRSGVYPAPEPLFSPTNRLSFGSVDAGDLLDMTNPAIDPSMSQPAAAAVGMTPASAVGNSVTPVARTPVVSDTGENSSELPSLLNGSVDFGVLGNVPAPPENEETRGWTPVTRKTSRSHREHKSKKSQRTNSSDSSSSSDESTVDQAIRDMSYDERIALALRHESYAAQLRGETERPETPCSTQEKEHSDVESDVQIPRGRAPEERGSAKEPERGPSAVPSGRNTLKGLHYVHGWNGKMLAKVR</sequence>
<feature type="compositionally biased region" description="Basic and acidic residues" evidence="1">
    <location>
        <begin position="181"/>
        <end position="200"/>
    </location>
</feature>
<feature type="region of interest" description="Disordered" evidence="1">
    <location>
        <begin position="1"/>
        <end position="158"/>
    </location>
</feature>
<evidence type="ECO:0000313" key="3">
    <source>
        <dbReference type="Proteomes" id="UP001218188"/>
    </source>
</evidence>
<feature type="compositionally biased region" description="Low complexity" evidence="1">
    <location>
        <begin position="141"/>
        <end position="150"/>
    </location>
</feature>
<feature type="compositionally biased region" description="Basic residues" evidence="1">
    <location>
        <begin position="123"/>
        <end position="137"/>
    </location>
</feature>
<feature type="compositionally biased region" description="Basic and acidic residues" evidence="1">
    <location>
        <begin position="210"/>
        <end position="223"/>
    </location>
</feature>
<gene>
    <name evidence="2" type="ORF">C8F04DRAFT_1173096</name>
</gene>
<evidence type="ECO:0000256" key="1">
    <source>
        <dbReference type="SAM" id="MobiDB-lite"/>
    </source>
</evidence>
<reference evidence="2" key="1">
    <citation type="submission" date="2023-03" db="EMBL/GenBank/DDBJ databases">
        <title>Massive genome expansion in bonnet fungi (Mycena s.s.) driven by repeated elements and novel gene families across ecological guilds.</title>
        <authorList>
            <consortium name="Lawrence Berkeley National Laboratory"/>
            <person name="Harder C.B."/>
            <person name="Miyauchi S."/>
            <person name="Viragh M."/>
            <person name="Kuo A."/>
            <person name="Thoen E."/>
            <person name="Andreopoulos B."/>
            <person name="Lu D."/>
            <person name="Skrede I."/>
            <person name="Drula E."/>
            <person name="Henrissat B."/>
            <person name="Morin E."/>
            <person name="Kohler A."/>
            <person name="Barry K."/>
            <person name="LaButti K."/>
            <person name="Morin E."/>
            <person name="Salamov A."/>
            <person name="Lipzen A."/>
            <person name="Mereny Z."/>
            <person name="Hegedus B."/>
            <person name="Baldrian P."/>
            <person name="Stursova M."/>
            <person name="Weitz H."/>
            <person name="Taylor A."/>
            <person name="Grigoriev I.V."/>
            <person name="Nagy L.G."/>
            <person name="Martin F."/>
            <person name="Kauserud H."/>
        </authorList>
    </citation>
    <scope>NUCLEOTIDE SEQUENCE</scope>
    <source>
        <strain evidence="2">CBHHK200</strain>
    </source>
</reference>
<organism evidence="2 3">
    <name type="scientific">Mycena alexandri</name>
    <dbReference type="NCBI Taxonomy" id="1745969"/>
    <lineage>
        <taxon>Eukaryota</taxon>
        <taxon>Fungi</taxon>
        <taxon>Dikarya</taxon>
        <taxon>Basidiomycota</taxon>
        <taxon>Agaricomycotina</taxon>
        <taxon>Agaricomycetes</taxon>
        <taxon>Agaricomycetidae</taxon>
        <taxon>Agaricales</taxon>
        <taxon>Marasmiineae</taxon>
        <taxon>Mycenaceae</taxon>
        <taxon>Mycena</taxon>
    </lineage>
</organism>
<protein>
    <submittedName>
        <fullName evidence="2">Uncharacterized protein</fullName>
    </submittedName>
</protein>
<feature type="region of interest" description="Disordered" evidence="1">
    <location>
        <begin position="177"/>
        <end position="238"/>
    </location>
</feature>
<dbReference type="AlphaFoldDB" id="A0AAD6TJI2"/>
<accession>A0AAD6TJI2</accession>
<dbReference type="EMBL" id="JARJCM010000003">
    <property type="protein sequence ID" value="KAJ7046135.1"/>
    <property type="molecule type" value="Genomic_DNA"/>
</dbReference>
<evidence type="ECO:0000313" key="2">
    <source>
        <dbReference type="EMBL" id="KAJ7046135.1"/>
    </source>
</evidence>
<keyword evidence="3" id="KW-1185">Reference proteome</keyword>
<proteinExistence type="predicted"/>
<dbReference type="Proteomes" id="UP001218188">
    <property type="component" value="Unassembled WGS sequence"/>
</dbReference>